<name>A0A3M7S082_BRAPC</name>
<feature type="compositionally biased region" description="Low complexity" evidence="1">
    <location>
        <begin position="202"/>
        <end position="218"/>
    </location>
</feature>
<sequence length="457" mass="52983">MPREYVESVNYEYNKVDGQTYINVNVVRPVEKIKAETESHHSSKLSRAKSTLKSSTGKSQKSQHQVQSLEEQQLQEQQTLEQQQQLQYEQQQQEQQEYDEQQDQEQQEYQEQQEEGEYNEEDQEYEQGDQEEANDDEEDIFPNGKSCNEELLRIQLRRLELKELEMRRSEIRDLEQRRNELLKSITLLGCRRRNSSVPIRTLSSESSRLSSEASVYRSQASEPQEHVTKATSQRSVPIATARPQAPSNYQNGSGVGQQRSARTIAQIAPETRNRTVREVSNTVYEPESQTEFERKLNLPSQSYWANAVQDQTNKVWNNGGGLQATPGAYQGQQFYPNYAQNQNNNQQFPAQQSLTQKFVQPEIQQVPNQFTTQQSFGQQFGTNQVTFPQVPQAPQVPDQFYGQQKTIAQPYAPNQNYSQDMNQLNQPNFSNQYQQAPNVAQMESSMNFQLPQQNYYQ</sequence>
<feature type="region of interest" description="Disordered" evidence="1">
    <location>
        <begin position="199"/>
        <end position="236"/>
    </location>
</feature>
<evidence type="ECO:0000313" key="3">
    <source>
        <dbReference type="Proteomes" id="UP000276133"/>
    </source>
</evidence>
<dbReference type="OrthoDB" id="10669325at2759"/>
<evidence type="ECO:0000313" key="2">
    <source>
        <dbReference type="EMBL" id="RNA29204.1"/>
    </source>
</evidence>
<keyword evidence="3" id="KW-1185">Reference proteome</keyword>
<proteinExistence type="predicted"/>
<comment type="caution">
    <text evidence="2">The sequence shown here is derived from an EMBL/GenBank/DDBJ whole genome shotgun (WGS) entry which is preliminary data.</text>
</comment>
<dbReference type="AlphaFoldDB" id="A0A3M7S082"/>
<feature type="compositionally biased region" description="Acidic residues" evidence="1">
    <location>
        <begin position="96"/>
        <end position="140"/>
    </location>
</feature>
<protein>
    <submittedName>
        <fullName evidence="2">Uncharacterized protein</fullName>
    </submittedName>
</protein>
<feature type="compositionally biased region" description="Polar residues" evidence="1">
    <location>
        <begin position="48"/>
        <end position="68"/>
    </location>
</feature>
<dbReference type="EMBL" id="REGN01002264">
    <property type="protein sequence ID" value="RNA29204.1"/>
    <property type="molecule type" value="Genomic_DNA"/>
</dbReference>
<feature type="region of interest" description="Disordered" evidence="1">
    <location>
        <begin position="35"/>
        <end position="77"/>
    </location>
</feature>
<reference evidence="2 3" key="1">
    <citation type="journal article" date="2018" name="Sci. Rep.">
        <title>Genomic signatures of local adaptation to the degree of environmental predictability in rotifers.</title>
        <authorList>
            <person name="Franch-Gras L."/>
            <person name="Hahn C."/>
            <person name="Garcia-Roger E.M."/>
            <person name="Carmona M.J."/>
            <person name="Serra M."/>
            <person name="Gomez A."/>
        </authorList>
    </citation>
    <scope>NUCLEOTIDE SEQUENCE [LARGE SCALE GENOMIC DNA]</scope>
    <source>
        <strain evidence="2">HYR1</strain>
    </source>
</reference>
<accession>A0A3M7S082</accession>
<evidence type="ECO:0000256" key="1">
    <source>
        <dbReference type="SAM" id="MobiDB-lite"/>
    </source>
</evidence>
<gene>
    <name evidence="2" type="ORF">BpHYR1_044934</name>
</gene>
<dbReference type="Proteomes" id="UP000276133">
    <property type="component" value="Unassembled WGS sequence"/>
</dbReference>
<organism evidence="2 3">
    <name type="scientific">Brachionus plicatilis</name>
    <name type="common">Marine rotifer</name>
    <name type="synonym">Brachionus muelleri</name>
    <dbReference type="NCBI Taxonomy" id="10195"/>
    <lineage>
        <taxon>Eukaryota</taxon>
        <taxon>Metazoa</taxon>
        <taxon>Spiralia</taxon>
        <taxon>Gnathifera</taxon>
        <taxon>Rotifera</taxon>
        <taxon>Eurotatoria</taxon>
        <taxon>Monogononta</taxon>
        <taxon>Pseudotrocha</taxon>
        <taxon>Ploima</taxon>
        <taxon>Brachionidae</taxon>
        <taxon>Brachionus</taxon>
    </lineage>
</organism>
<feature type="region of interest" description="Disordered" evidence="1">
    <location>
        <begin position="90"/>
        <end position="146"/>
    </location>
</feature>